<dbReference type="AlphaFoldDB" id="A0A7Z0J9G6"/>
<feature type="region of interest" description="Disordered" evidence="2">
    <location>
        <begin position="184"/>
        <end position="207"/>
    </location>
</feature>
<evidence type="ECO:0000256" key="2">
    <source>
        <dbReference type="SAM" id="MobiDB-lite"/>
    </source>
</evidence>
<feature type="chain" id="PRO_5031452194" evidence="3">
    <location>
        <begin position="37"/>
        <end position="323"/>
    </location>
</feature>
<evidence type="ECO:0000313" key="6">
    <source>
        <dbReference type="Proteomes" id="UP000572051"/>
    </source>
</evidence>
<dbReference type="InterPro" id="IPR058593">
    <property type="entry name" value="ARB_07466-like_C"/>
</dbReference>
<evidence type="ECO:0000313" key="5">
    <source>
        <dbReference type="EMBL" id="NYJ34006.1"/>
    </source>
</evidence>
<keyword evidence="6" id="KW-1185">Reference proteome</keyword>
<organism evidence="5 6">
    <name type="scientific">Nocardiopsis aegyptia</name>
    <dbReference type="NCBI Taxonomy" id="220378"/>
    <lineage>
        <taxon>Bacteria</taxon>
        <taxon>Bacillati</taxon>
        <taxon>Actinomycetota</taxon>
        <taxon>Actinomycetes</taxon>
        <taxon>Streptosporangiales</taxon>
        <taxon>Nocardiopsidaceae</taxon>
        <taxon>Nocardiopsis</taxon>
    </lineage>
</organism>
<keyword evidence="1" id="KW-0175">Coiled coil</keyword>
<name>A0A7Z0J9G6_9ACTN</name>
<evidence type="ECO:0000256" key="1">
    <source>
        <dbReference type="SAM" id="Coils"/>
    </source>
</evidence>
<dbReference type="Pfam" id="PF26571">
    <property type="entry name" value="VldE"/>
    <property type="match status" value="1"/>
</dbReference>
<feature type="domain" description="ARB-07466-like C-terminal" evidence="4">
    <location>
        <begin position="209"/>
        <end position="314"/>
    </location>
</feature>
<gene>
    <name evidence="5" type="ORF">HNR10_001887</name>
</gene>
<dbReference type="EMBL" id="JACCFS010000001">
    <property type="protein sequence ID" value="NYJ34006.1"/>
    <property type="molecule type" value="Genomic_DNA"/>
</dbReference>
<feature type="coiled-coil region" evidence="1">
    <location>
        <begin position="44"/>
        <end position="92"/>
    </location>
</feature>
<evidence type="ECO:0000256" key="3">
    <source>
        <dbReference type="SAM" id="SignalP"/>
    </source>
</evidence>
<keyword evidence="3" id="KW-0732">Signal</keyword>
<reference evidence="5 6" key="1">
    <citation type="submission" date="2020-07" db="EMBL/GenBank/DDBJ databases">
        <title>Sequencing the genomes of 1000 actinobacteria strains.</title>
        <authorList>
            <person name="Klenk H.-P."/>
        </authorList>
    </citation>
    <scope>NUCLEOTIDE SEQUENCE [LARGE SCALE GENOMIC DNA]</scope>
    <source>
        <strain evidence="5 6">DSM 44442</strain>
    </source>
</reference>
<accession>A0A7Z0J9G6</accession>
<proteinExistence type="predicted"/>
<comment type="caution">
    <text evidence="5">The sequence shown here is derived from an EMBL/GenBank/DDBJ whole genome shotgun (WGS) entry which is preliminary data.</text>
</comment>
<feature type="signal peptide" evidence="3">
    <location>
        <begin position="1"/>
        <end position="36"/>
    </location>
</feature>
<protein>
    <submittedName>
        <fullName evidence="5">Archaellum component FlaC</fullName>
    </submittedName>
</protein>
<dbReference type="RefSeq" id="WP_179822449.1">
    <property type="nucleotide sequence ID" value="NZ_JACCFS010000001.1"/>
</dbReference>
<sequence>MTPSPRFRVPRAGSAALSVGAVSLALLLTVPGAAYAEPDDEIDIDALNERAEELEETYGGELLQYNEIKDRVEEAQEDLEEIEERLEGSRSGVSNIASAQYKNNNGFDPALQVVFSSEPEDMFSDAATLTYLGQSQSEQISELIETRDEQEEVTTELTEELEEASELVDSLEDQRDEVEAEIEEYEESQIPETPGNGTIPESAMGGGWDSTTARMAGIRDDIIMAYGAPYPVGCWRPSADDHGDGRACDFMMSSGGAIPSAANNSLGDQIAQYAIDNADRLGVDYVIWKQRIWHRSNRQWVFMNDRGGATANHYDHVHISSVN</sequence>
<dbReference type="Gene3D" id="6.10.250.3150">
    <property type="match status" value="1"/>
</dbReference>
<evidence type="ECO:0000259" key="4">
    <source>
        <dbReference type="Pfam" id="PF26571"/>
    </source>
</evidence>
<dbReference type="Proteomes" id="UP000572051">
    <property type="component" value="Unassembled WGS sequence"/>
</dbReference>